<keyword evidence="1" id="KW-1133">Transmembrane helix</keyword>
<proteinExistence type="predicted"/>
<evidence type="ECO:0000256" key="1">
    <source>
        <dbReference type="SAM" id="Phobius"/>
    </source>
</evidence>
<dbReference type="EMBL" id="CAJVPP010005913">
    <property type="protein sequence ID" value="CAG8671608.1"/>
    <property type="molecule type" value="Genomic_DNA"/>
</dbReference>
<accession>A0A9N9EB93</accession>
<feature type="transmembrane region" description="Helical" evidence="1">
    <location>
        <begin position="88"/>
        <end position="106"/>
    </location>
</feature>
<protein>
    <submittedName>
        <fullName evidence="2">2593_t:CDS:1</fullName>
    </submittedName>
</protein>
<keyword evidence="3" id="KW-1185">Reference proteome</keyword>
<dbReference type="AlphaFoldDB" id="A0A9N9EB93"/>
<keyword evidence="1" id="KW-0472">Membrane</keyword>
<reference evidence="2" key="1">
    <citation type="submission" date="2021-06" db="EMBL/GenBank/DDBJ databases">
        <authorList>
            <person name="Kallberg Y."/>
            <person name="Tangrot J."/>
            <person name="Rosling A."/>
        </authorList>
    </citation>
    <scope>NUCLEOTIDE SEQUENCE</scope>
    <source>
        <strain evidence="2">87-6 pot B 2015</strain>
    </source>
</reference>
<evidence type="ECO:0000313" key="2">
    <source>
        <dbReference type="EMBL" id="CAG8671608.1"/>
    </source>
</evidence>
<dbReference type="Proteomes" id="UP000789375">
    <property type="component" value="Unassembled WGS sequence"/>
</dbReference>
<sequence length="171" mass="19393">MALLETYETISSLIPAKFQSFASCKPSFNRFRPQRLLSALAILPYYATTAIPTTIFTFTILYVPMICKFEYQLYKQIYSNGLFKPTNYSFTAFMTLLIGSILLPVLVLVGDIVFMFVVVSAALGAVVMTIYGGFETGVEFCHRITMAVPETYWEMIFPSSFEEKSTNWILN</sequence>
<feature type="transmembrane region" description="Helical" evidence="1">
    <location>
        <begin position="45"/>
        <end position="67"/>
    </location>
</feature>
<evidence type="ECO:0000313" key="3">
    <source>
        <dbReference type="Proteomes" id="UP000789375"/>
    </source>
</evidence>
<feature type="transmembrane region" description="Helical" evidence="1">
    <location>
        <begin position="112"/>
        <end position="134"/>
    </location>
</feature>
<comment type="caution">
    <text evidence="2">The sequence shown here is derived from an EMBL/GenBank/DDBJ whole genome shotgun (WGS) entry which is preliminary data.</text>
</comment>
<name>A0A9N9EB93_FUNMO</name>
<keyword evidence="1" id="KW-0812">Transmembrane</keyword>
<gene>
    <name evidence="2" type="ORF">FMOSSE_LOCUS12441</name>
</gene>
<organism evidence="2 3">
    <name type="scientific">Funneliformis mosseae</name>
    <name type="common">Endomycorrhizal fungus</name>
    <name type="synonym">Glomus mosseae</name>
    <dbReference type="NCBI Taxonomy" id="27381"/>
    <lineage>
        <taxon>Eukaryota</taxon>
        <taxon>Fungi</taxon>
        <taxon>Fungi incertae sedis</taxon>
        <taxon>Mucoromycota</taxon>
        <taxon>Glomeromycotina</taxon>
        <taxon>Glomeromycetes</taxon>
        <taxon>Glomerales</taxon>
        <taxon>Glomeraceae</taxon>
        <taxon>Funneliformis</taxon>
    </lineage>
</organism>